<evidence type="ECO:0000313" key="1">
    <source>
        <dbReference type="EMBL" id="OHT07431.1"/>
    </source>
</evidence>
<gene>
    <name evidence="1" type="ORF">TRFO_24316</name>
</gene>
<accession>A0A1J4K7S0</accession>
<dbReference type="EMBL" id="MLAK01000696">
    <property type="protein sequence ID" value="OHT07431.1"/>
    <property type="molecule type" value="Genomic_DNA"/>
</dbReference>
<dbReference type="AlphaFoldDB" id="A0A1J4K7S0"/>
<dbReference type="VEuPathDB" id="TrichDB:TRFO_24316"/>
<sequence length="594" mass="69855">MSNSNSLYSIVSQIMAMEPTLRDRELDQLRLRSQESQKNSEISKNEQKVDIFIQANEEISNIRKVYQKEDEMISKSEEIQNEMNSIYSFVHENSETLNKIKITSNKKKFLQSLNLLPIIPDEILSKINSDKPESRNFAEATKLLFKFLKIIDDPKHNCEIVKLSKQNFQGKLEEMILRTKYSIFLRNEESEAIQAVSFLMTLNIFGYYNGNHDTNMRNQFKSPIDVFSEILKKWEIDMCVLSFNSDICEIYNKFIEIGRKVLAMKYGIDGFLKQISYFDSIKIEKAAEKFYLAVYQKFCNFNNQNSYFLKSDDIFDYETLFQEGNIERMIDETEESWGTIFKESSLSNIHNNTNVYSYDEYIPINHVVLIKHLSKMFHLSCDGISNEESKKIIHQINQEFELIQINQHQKMPNLSFNLIEIKNFFPFISFSFENIEQTMNIGVNISLCIKDYCKDISNEIINLFIPKIISCFSHHLIQHYNQYQQFSTSINDMENKLKNVYQNRMKKEFGGLCSQFLVETIINRIFKQALDEIIINNQAKTLSQAEYKVMKGLVDECCQYTINLSKDLSHKAYLDSKFGVYYQELNRKFISNVV</sequence>
<keyword evidence="2" id="KW-1185">Reference proteome</keyword>
<dbReference type="Proteomes" id="UP000179807">
    <property type="component" value="Unassembled WGS sequence"/>
</dbReference>
<name>A0A1J4K7S0_9EUKA</name>
<organism evidence="1 2">
    <name type="scientific">Tritrichomonas foetus</name>
    <dbReference type="NCBI Taxonomy" id="1144522"/>
    <lineage>
        <taxon>Eukaryota</taxon>
        <taxon>Metamonada</taxon>
        <taxon>Parabasalia</taxon>
        <taxon>Tritrichomonadida</taxon>
        <taxon>Tritrichomonadidae</taxon>
        <taxon>Tritrichomonas</taxon>
    </lineage>
</organism>
<dbReference type="RefSeq" id="XP_068360567.1">
    <property type="nucleotide sequence ID" value="XM_068503682.1"/>
</dbReference>
<evidence type="ECO:0000313" key="2">
    <source>
        <dbReference type="Proteomes" id="UP000179807"/>
    </source>
</evidence>
<protein>
    <submittedName>
        <fullName evidence="1">Uncharacterized protein</fullName>
    </submittedName>
</protein>
<comment type="caution">
    <text evidence="1">The sequence shown here is derived from an EMBL/GenBank/DDBJ whole genome shotgun (WGS) entry which is preliminary data.</text>
</comment>
<dbReference type="GeneID" id="94838386"/>
<proteinExistence type="predicted"/>
<reference evidence="1" key="1">
    <citation type="submission" date="2016-10" db="EMBL/GenBank/DDBJ databases">
        <authorList>
            <person name="Benchimol M."/>
            <person name="Almeida L.G."/>
            <person name="Vasconcelos A.T."/>
            <person name="Perreira-Neves A."/>
            <person name="Rosa I.A."/>
            <person name="Tasca T."/>
            <person name="Bogo M.R."/>
            <person name="de Souza W."/>
        </authorList>
    </citation>
    <scope>NUCLEOTIDE SEQUENCE [LARGE SCALE GENOMIC DNA]</scope>
    <source>
        <strain evidence="1">K</strain>
    </source>
</reference>